<dbReference type="EMBL" id="BPVZ01000147">
    <property type="protein sequence ID" value="GKV41112.1"/>
    <property type="molecule type" value="Genomic_DNA"/>
</dbReference>
<sequence length="97" mass="10968">MAVRKRSLSWFTTKEIYAGLGKGWSPLLSKLRFMSFIGMVSLVYSQLSLSTICCDSLRKLTVVRKRSHSWFTTKEIYALSWKGMDSLTQPPPGSSLS</sequence>
<comment type="caution">
    <text evidence="1">The sequence shown here is derived from an EMBL/GenBank/DDBJ whole genome shotgun (WGS) entry which is preliminary data.</text>
</comment>
<organism evidence="1 2">
    <name type="scientific">Rubroshorea leprosula</name>
    <dbReference type="NCBI Taxonomy" id="152421"/>
    <lineage>
        <taxon>Eukaryota</taxon>
        <taxon>Viridiplantae</taxon>
        <taxon>Streptophyta</taxon>
        <taxon>Embryophyta</taxon>
        <taxon>Tracheophyta</taxon>
        <taxon>Spermatophyta</taxon>
        <taxon>Magnoliopsida</taxon>
        <taxon>eudicotyledons</taxon>
        <taxon>Gunneridae</taxon>
        <taxon>Pentapetalae</taxon>
        <taxon>rosids</taxon>
        <taxon>malvids</taxon>
        <taxon>Malvales</taxon>
        <taxon>Dipterocarpaceae</taxon>
        <taxon>Rubroshorea</taxon>
    </lineage>
</organism>
<dbReference type="Proteomes" id="UP001054252">
    <property type="component" value="Unassembled WGS sequence"/>
</dbReference>
<keyword evidence="2" id="KW-1185">Reference proteome</keyword>
<evidence type="ECO:0000313" key="2">
    <source>
        <dbReference type="Proteomes" id="UP001054252"/>
    </source>
</evidence>
<protein>
    <submittedName>
        <fullName evidence="1">Uncharacterized protein</fullName>
    </submittedName>
</protein>
<reference evidence="1 2" key="1">
    <citation type="journal article" date="2021" name="Commun. Biol.">
        <title>The genome of Shorea leprosula (Dipterocarpaceae) highlights the ecological relevance of drought in aseasonal tropical rainforests.</title>
        <authorList>
            <person name="Ng K.K.S."/>
            <person name="Kobayashi M.J."/>
            <person name="Fawcett J.A."/>
            <person name="Hatakeyama M."/>
            <person name="Paape T."/>
            <person name="Ng C.H."/>
            <person name="Ang C.C."/>
            <person name="Tnah L.H."/>
            <person name="Lee C.T."/>
            <person name="Nishiyama T."/>
            <person name="Sese J."/>
            <person name="O'Brien M.J."/>
            <person name="Copetti D."/>
            <person name="Mohd Noor M.I."/>
            <person name="Ong R.C."/>
            <person name="Putra M."/>
            <person name="Sireger I.Z."/>
            <person name="Indrioko S."/>
            <person name="Kosugi Y."/>
            <person name="Izuno A."/>
            <person name="Isagi Y."/>
            <person name="Lee S.L."/>
            <person name="Shimizu K.K."/>
        </authorList>
    </citation>
    <scope>NUCLEOTIDE SEQUENCE [LARGE SCALE GENOMIC DNA]</scope>
    <source>
        <strain evidence="1">214</strain>
    </source>
</reference>
<evidence type="ECO:0000313" key="1">
    <source>
        <dbReference type="EMBL" id="GKV41112.1"/>
    </source>
</evidence>
<name>A0AAV5LXF8_9ROSI</name>
<gene>
    <name evidence="1" type="ORF">SLEP1_g48686</name>
</gene>
<proteinExistence type="predicted"/>
<dbReference type="AlphaFoldDB" id="A0AAV5LXF8"/>
<accession>A0AAV5LXF8</accession>